<protein>
    <recommendedName>
        <fullName evidence="3">DUF2383 domain-containing protein</fullName>
    </recommendedName>
</protein>
<accession>A0A2G0CI49</accession>
<reference evidence="1 2" key="1">
    <citation type="submission" date="2017-10" db="EMBL/GenBank/DDBJ databases">
        <title>The draft genome sequence of Lewinella marina KCTC 32374.</title>
        <authorList>
            <person name="Wang K."/>
        </authorList>
    </citation>
    <scope>NUCLEOTIDE SEQUENCE [LARGE SCALE GENOMIC DNA]</scope>
    <source>
        <strain evidence="1 2">MKG-38</strain>
    </source>
</reference>
<dbReference type="EMBL" id="PDLO01000001">
    <property type="protein sequence ID" value="PHK99646.1"/>
    <property type="molecule type" value="Genomic_DNA"/>
</dbReference>
<proteinExistence type="predicted"/>
<dbReference type="InterPro" id="IPR012347">
    <property type="entry name" value="Ferritin-like"/>
</dbReference>
<dbReference type="AlphaFoldDB" id="A0A2G0CI49"/>
<sequence length="174" mass="19829">MDNESDMKTPYEVRPEGTDAILNEIAMLHRQSAGFYRDIAKGIHKDDDTAGGYFRALADYHEEMVIEVNRILSDMAGGVHTPSRTGETELKKQEQAVNRALQAKNTVELSELAHANEKGVSDAYQHALANPNLIDFARDLLQKQHEKVLIWVNRADRYKTVPQDFNEHYQPKHD</sequence>
<dbReference type="Gene3D" id="1.20.1260.10">
    <property type="match status" value="1"/>
</dbReference>
<keyword evidence="2" id="KW-1185">Reference proteome</keyword>
<dbReference type="Proteomes" id="UP000226437">
    <property type="component" value="Unassembled WGS sequence"/>
</dbReference>
<comment type="caution">
    <text evidence="1">The sequence shown here is derived from an EMBL/GenBank/DDBJ whole genome shotgun (WGS) entry which is preliminary data.</text>
</comment>
<evidence type="ECO:0008006" key="3">
    <source>
        <dbReference type="Google" id="ProtNLM"/>
    </source>
</evidence>
<name>A0A2G0CI49_9BACT</name>
<evidence type="ECO:0000313" key="1">
    <source>
        <dbReference type="EMBL" id="PHK99646.1"/>
    </source>
</evidence>
<gene>
    <name evidence="1" type="ORF">CGL56_00940</name>
</gene>
<evidence type="ECO:0000313" key="2">
    <source>
        <dbReference type="Proteomes" id="UP000226437"/>
    </source>
</evidence>
<organism evidence="1 2">
    <name type="scientific">Neolewinella marina</name>
    <dbReference type="NCBI Taxonomy" id="438751"/>
    <lineage>
        <taxon>Bacteria</taxon>
        <taxon>Pseudomonadati</taxon>
        <taxon>Bacteroidota</taxon>
        <taxon>Saprospiria</taxon>
        <taxon>Saprospirales</taxon>
        <taxon>Lewinellaceae</taxon>
        <taxon>Neolewinella</taxon>
    </lineage>
</organism>